<evidence type="ECO:0000313" key="2">
    <source>
        <dbReference type="Proteomes" id="UP001157418"/>
    </source>
</evidence>
<dbReference type="EMBL" id="CAKMRJ010003334">
    <property type="protein sequence ID" value="CAH1431654.1"/>
    <property type="molecule type" value="Genomic_DNA"/>
</dbReference>
<proteinExistence type="predicted"/>
<keyword evidence="2" id="KW-1185">Reference proteome</keyword>
<name>A0AAU9N036_9ASTR</name>
<comment type="caution">
    <text evidence="1">The sequence shown here is derived from an EMBL/GenBank/DDBJ whole genome shotgun (WGS) entry which is preliminary data.</text>
</comment>
<reference evidence="1 2" key="1">
    <citation type="submission" date="2022-01" db="EMBL/GenBank/DDBJ databases">
        <authorList>
            <person name="Xiong W."/>
            <person name="Schranz E."/>
        </authorList>
    </citation>
    <scope>NUCLEOTIDE SEQUENCE [LARGE SCALE GENOMIC DNA]</scope>
</reference>
<dbReference type="Proteomes" id="UP001157418">
    <property type="component" value="Unassembled WGS sequence"/>
</dbReference>
<organism evidence="1 2">
    <name type="scientific">Lactuca virosa</name>
    <dbReference type="NCBI Taxonomy" id="75947"/>
    <lineage>
        <taxon>Eukaryota</taxon>
        <taxon>Viridiplantae</taxon>
        <taxon>Streptophyta</taxon>
        <taxon>Embryophyta</taxon>
        <taxon>Tracheophyta</taxon>
        <taxon>Spermatophyta</taxon>
        <taxon>Magnoliopsida</taxon>
        <taxon>eudicotyledons</taxon>
        <taxon>Gunneridae</taxon>
        <taxon>Pentapetalae</taxon>
        <taxon>asterids</taxon>
        <taxon>campanulids</taxon>
        <taxon>Asterales</taxon>
        <taxon>Asteraceae</taxon>
        <taxon>Cichorioideae</taxon>
        <taxon>Cichorieae</taxon>
        <taxon>Lactucinae</taxon>
        <taxon>Lactuca</taxon>
    </lineage>
</organism>
<sequence length="98" mass="11094">MFVISSHSFSFPSSSKSHPICFHFFPISYTTIQIGGLGRWKLFFINETCGSQVEVLWSHTIGVRCRGRCRSPWMLSCVLPFRVWTSSIAASVSRNVGF</sequence>
<protein>
    <submittedName>
        <fullName evidence="1">Uncharacterized protein</fullName>
    </submittedName>
</protein>
<evidence type="ECO:0000313" key="1">
    <source>
        <dbReference type="EMBL" id="CAH1431654.1"/>
    </source>
</evidence>
<gene>
    <name evidence="1" type="ORF">LVIROSA_LOCUS18364</name>
</gene>
<accession>A0AAU9N036</accession>
<dbReference type="AlphaFoldDB" id="A0AAU9N036"/>